<keyword evidence="1" id="KW-1133">Transmembrane helix</keyword>
<keyword evidence="3" id="KW-1185">Reference proteome</keyword>
<reference evidence="2 3" key="1">
    <citation type="submission" date="2018-06" db="EMBL/GenBank/DDBJ databases">
        <title>Genomic Encyclopedia of Type Strains, Phase IV (KMG-IV): sequencing the most valuable type-strain genomes for metagenomic binning, comparative biology and taxonomic classification.</title>
        <authorList>
            <person name="Goeker M."/>
        </authorList>
    </citation>
    <scope>NUCLEOTIDE SEQUENCE [LARGE SCALE GENOMIC DNA]</scope>
    <source>
        <strain evidence="2 3">DSM 25532</strain>
    </source>
</reference>
<feature type="transmembrane region" description="Helical" evidence="1">
    <location>
        <begin position="62"/>
        <end position="84"/>
    </location>
</feature>
<gene>
    <name evidence="2" type="ORF">DES53_11077</name>
</gene>
<evidence type="ECO:0000256" key="1">
    <source>
        <dbReference type="SAM" id="Phobius"/>
    </source>
</evidence>
<sequence length="129" mass="13990">MPDKLPNTLQQIDAELVSQSHAGARRTGLVRLFFGGAGTLVVAAVLWFLAKKGYQPNPITMMMAAIPGAYALLGIIEAITGIPYGQLARRWDNLKGWQRGVYGTGIVLVAMIFIFLMMVGVVIPLLYPS</sequence>
<protein>
    <submittedName>
        <fullName evidence="2">Uncharacterized protein</fullName>
    </submittedName>
</protein>
<dbReference type="AlphaFoldDB" id="A0A366HBZ5"/>
<feature type="transmembrane region" description="Helical" evidence="1">
    <location>
        <begin position="105"/>
        <end position="127"/>
    </location>
</feature>
<dbReference type="EMBL" id="QNRR01000010">
    <property type="protein sequence ID" value="RBP39053.1"/>
    <property type="molecule type" value="Genomic_DNA"/>
</dbReference>
<evidence type="ECO:0000313" key="2">
    <source>
        <dbReference type="EMBL" id="RBP39053.1"/>
    </source>
</evidence>
<dbReference type="RefSeq" id="WP_113960820.1">
    <property type="nucleotide sequence ID" value="NZ_QNRR01000010.1"/>
</dbReference>
<comment type="caution">
    <text evidence="2">The sequence shown here is derived from an EMBL/GenBank/DDBJ whole genome shotgun (WGS) entry which is preliminary data.</text>
</comment>
<organism evidence="2 3">
    <name type="scientific">Roseimicrobium gellanilyticum</name>
    <dbReference type="NCBI Taxonomy" id="748857"/>
    <lineage>
        <taxon>Bacteria</taxon>
        <taxon>Pseudomonadati</taxon>
        <taxon>Verrucomicrobiota</taxon>
        <taxon>Verrucomicrobiia</taxon>
        <taxon>Verrucomicrobiales</taxon>
        <taxon>Verrucomicrobiaceae</taxon>
        <taxon>Roseimicrobium</taxon>
    </lineage>
</organism>
<dbReference type="OrthoDB" id="9700546at2"/>
<feature type="transmembrane region" description="Helical" evidence="1">
    <location>
        <begin position="29"/>
        <end position="50"/>
    </location>
</feature>
<keyword evidence="1" id="KW-0812">Transmembrane</keyword>
<proteinExistence type="predicted"/>
<accession>A0A366HBZ5</accession>
<evidence type="ECO:0000313" key="3">
    <source>
        <dbReference type="Proteomes" id="UP000253426"/>
    </source>
</evidence>
<name>A0A366HBZ5_9BACT</name>
<dbReference type="Proteomes" id="UP000253426">
    <property type="component" value="Unassembled WGS sequence"/>
</dbReference>
<keyword evidence="1" id="KW-0472">Membrane</keyword>